<comment type="caution">
    <text evidence="1">The sequence shown here is derived from an EMBL/GenBank/DDBJ whole genome shotgun (WGS) entry which is preliminary data.</text>
</comment>
<name>A0ACB7EWB8_NIBAL</name>
<gene>
    <name evidence="1" type="ORF">GBF38_005516</name>
</gene>
<sequence>MLLCLLLVPHLTAYGALLYANPGHNVTLPCFFGSSNVKYLSWYKQAAGETPQIISTFYKHSPDSNTFEGPFKDDKRFSAHPGKDFYHLNISNVQDSDSAMYYCGHTKITSTKFYNGTFLVLKEKRDDTLSVLTLCVVAALLVSIILNITLISMLCKTSRGTHLHSGGLQPQTSVRENTTDSQNEECDALPYVALDFKKRQSKSRRQRSPDEDTIYSGVRLSDMK</sequence>
<dbReference type="Proteomes" id="UP000805704">
    <property type="component" value="Chromosome 21"/>
</dbReference>
<evidence type="ECO:0000313" key="1">
    <source>
        <dbReference type="EMBL" id="KAG8006279.1"/>
    </source>
</evidence>
<dbReference type="EMBL" id="CM024809">
    <property type="protein sequence ID" value="KAG8006279.1"/>
    <property type="molecule type" value="Genomic_DNA"/>
</dbReference>
<accession>A0ACB7EWB8</accession>
<proteinExistence type="predicted"/>
<keyword evidence="2" id="KW-1185">Reference proteome</keyword>
<protein>
    <submittedName>
        <fullName evidence="1">Uncharacterized protein</fullName>
    </submittedName>
</protein>
<reference evidence="1" key="1">
    <citation type="submission" date="2020-04" db="EMBL/GenBank/DDBJ databases">
        <title>A chromosome-scale assembly and high-density genetic map of the yellow drum (Nibea albiflora) genome.</title>
        <authorList>
            <person name="Xu D."/>
            <person name="Zhang W."/>
            <person name="Chen R."/>
            <person name="Tan P."/>
            <person name="Wang L."/>
            <person name="Song H."/>
            <person name="Tian L."/>
            <person name="Zhu Q."/>
            <person name="Wang B."/>
        </authorList>
    </citation>
    <scope>NUCLEOTIDE SEQUENCE</scope>
    <source>
        <strain evidence="1">ZJHYS-2018</strain>
    </source>
</reference>
<evidence type="ECO:0000313" key="2">
    <source>
        <dbReference type="Proteomes" id="UP000805704"/>
    </source>
</evidence>
<organism evidence="1 2">
    <name type="scientific">Nibea albiflora</name>
    <name type="common">Yellow drum</name>
    <name type="synonym">Corvina albiflora</name>
    <dbReference type="NCBI Taxonomy" id="240163"/>
    <lineage>
        <taxon>Eukaryota</taxon>
        <taxon>Metazoa</taxon>
        <taxon>Chordata</taxon>
        <taxon>Craniata</taxon>
        <taxon>Vertebrata</taxon>
        <taxon>Euteleostomi</taxon>
        <taxon>Actinopterygii</taxon>
        <taxon>Neopterygii</taxon>
        <taxon>Teleostei</taxon>
        <taxon>Neoteleostei</taxon>
        <taxon>Acanthomorphata</taxon>
        <taxon>Eupercaria</taxon>
        <taxon>Sciaenidae</taxon>
        <taxon>Nibea</taxon>
    </lineage>
</organism>